<dbReference type="InterPro" id="IPR013766">
    <property type="entry name" value="Thioredoxin_domain"/>
</dbReference>
<protein>
    <submittedName>
        <fullName evidence="4">Thiol:disulfide interchange protein</fullName>
    </submittedName>
</protein>
<accession>A0A2M9R8E8</accession>
<reference evidence="4 5" key="1">
    <citation type="submission" date="2017-06" db="EMBL/GenBank/DDBJ databases">
        <title>Description of Avrilella dinanensis gen. nov. sp. nov.</title>
        <authorList>
            <person name="Leyer C."/>
            <person name="Sassi M."/>
            <person name="Minet J."/>
            <person name="Kayal S."/>
            <person name="Cattoir V."/>
        </authorList>
    </citation>
    <scope>NUCLEOTIDE SEQUENCE [LARGE SCALE GENOMIC DNA]</scope>
    <source>
        <strain evidence="4 5">UR159</strain>
    </source>
</reference>
<evidence type="ECO:0000256" key="1">
    <source>
        <dbReference type="ARBA" id="ARBA00023284"/>
    </source>
</evidence>
<dbReference type="PROSITE" id="PS00194">
    <property type="entry name" value="THIOREDOXIN_1"/>
    <property type="match status" value="1"/>
</dbReference>
<dbReference type="PANTHER" id="PTHR42852:SF17">
    <property type="entry name" value="THIOREDOXIN-LIKE PROTEIN HI_1115"/>
    <property type="match status" value="1"/>
</dbReference>
<keyword evidence="2" id="KW-0732">Signal</keyword>
<dbReference type="AlphaFoldDB" id="A0A2M9R8E8"/>
<feature type="chain" id="PRO_5014909520" evidence="2">
    <location>
        <begin position="19"/>
        <end position="161"/>
    </location>
</feature>
<organism evidence="4 5">
    <name type="scientific">Avrilella dinanensis</name>
    <dbReference type="NCBI Taxonomy" id="2008672"/>
    <lineage>
        <taxon>Bacteria</taxon>
        <taxon>Pseudomonadati</taxon>
        <taxon>Bacteroidota</taxon>
        <taxon>Flavobacteriia</taxon>
        <taxon>Flavobacteriales</taxon>
        <taxon>Flavobacteriaceae</taxon>
        <taxon>Avrilella</taxon>
    </lineage>
</organism>
<comment type="caution">
    <text evidence="4">The sequence shown here is derived from an EMBL/GenBank/DDBJ whole genome shotgun (WGS) entry which is preliminary data.</text>
</comment>
<gene>
    <name evidence="4" type="ORF">CDL10_01925</name>
</gene>
<dbReference type="InterPro" id="IPR050553">
    <property type="entry name" value="Thioredoxin_ResA/DsbE_sf"/>
</dbReference>
<dbReference type="GO" id="GO:0016209">
    <property type="term" value="F:antioxidant activity"/>
    <property type="evidence" value="ECO:0007669"/>
    <property type="project" value="InterPro"/>
</dbReference>
<dbReference type="SUPFAM" id="SSF52833">
    <property type="entry name" value="Thioredoxin-like"/>
    <property type="match status" value="1"/>
</dbReference>
<evidence type="ECO:0000313" key="5">
    <source>
        <dbReference type="Proteomes" id="UP000231960"/>
    </source>
</evidence>
<feature type="signal peptide" evidence="2">
    <location>
        <begin position="1"/>
        <end position="18"/>
    </location>
</feature>
<dbReference type="CDD" id="cd02966">
    <property type="entry name" value="TlpA_like_family"/>
    <property type="match status" value="1"/>
</dbReference>
<dbReference type="InterPro" id="IPR036249">
    <property type="entry name" value="Thioredoxin-like_sf"/>
</dbReference>
<evidence type="ECO:0000313" key="4">
    <source>
        <dbReference type="EMBL" id="PJR05045.1"/>
    </source>
</evidence>
<keyword evidence="5" id="KW-1185">Reference proteome</keyword>
<proteinExistence type="predicted"/>
<dbReference type="Proteomes" id="UP000231960">
    <property type="component" value="Unassembled WGS sequence"/>
</dbReference>
<dbReference type="InterPro" id="IPR000866">
    <property type="entry name" value="AhpC/TSA"/>
</dbReference>
<evidence type="ECO:0000256" key="2">
    <source>
        <dbReference type="SAM" id="SignalP"/>
    </source>
</evidence>
<feature type="domain" description="Thioredoxin" evidence="3">
    <location>
        <begin position="16"/>
        <end position="160"/>
    </location>
</feature>
<dbReference type="Pfam" id="PF00578">
    <property type="entry name" value="AhpC-TSA"/>
    <property type="match status" value="1"/>
</dbReference>
<dbReference type="OrthoDB" id="9815205at2"/>
<dbReference type="GO" id="GO:0016491">
    <property type="term" value="F:oxidoreductase activity"/>
    <property type="evidence" value="ECO:0007669"/>
    <property type="project" value="InterPro"/>
</dbReference>
<dbReference type="PANTHER" id="PTHR42852">
    <property type="entry name" value="THIOL:DISULFIDE INTERCHANGE PROTEIN DSBE"/>
    <property type="match status" value="1"/>
</dbReference>
<keyword evidence="1" id="KW-0676">Redox-active center</keyword>
<dbReference type="InterPro" id="IPR017937">
    <property type="entry name" value="Thioredoxin_CS"/>
</dbReference>
<sequence>MRVLSIIAFVCFSLSVSAQSKLPNVTLKDLKGKSVNIAQYGKSDKPVIVSFWATWCGPCLKELEAINKVYDKWQKETGVELVAVSIDDSRTRSRVKPLVNGKAWDYTVLLDENQELKRAMNVINPPYTVVVYKGQIVYSHTGYTPGTENELYKELKKAIGK</sequence>
<evidence type="ECO:0000259" key="3">
    <source>
        <dbReference type="PROSITE" id="PS51352"/>
    </source>
</evidence>
<name>A0A2M9R8E8_9FLAO</name>
<dbReference type="Gene3D" id="3.40.30.10">
    <property type="entry name" value="Glutaredoxin"/>
    <property type="match status" value="1"/>
</dbReference>
<dbReference type="PROSITE" id="PS51352">
    <property type="entry name" value="THIOREDOXIN_2"/>
    <property type="match status" value="1"/>
</dbReference>
<dbReference type="EMBL" id="NIPO01000001">
    <property type="protein sequence ID" value="PJR05045.1"/>
    <property type="molecule type" value="Genomic_DNA"/>
</dbReference>